<dbReference type="GO" id="GO:0003983">
    <property type="term" value="F:UTP:glucose-1-phosphate uridylyltransferase activity"/>
    <property type="evidence" value="ECO:0007669"/>
    <property type="project" value="UniProtKB-EC"/>
</dbReference>
<dbReference type="KEGG" id="bmeg:BG04_3792"/>
<dbReference type="RefSeq" id="WP_034653314.1">
    <property type="nucleotide sequence ID" value="NZ_BCVB01000002.1"/>
</dbReference>
<evidence type="ECO:0000256" key="5">
    <source>
        <dbReference type="ARBA" id="ARBA00048128"/>
    </source>
</evidence>
<dbReference type="EC" id="2.7.7.9" evidence="2 6"/>
<dbReference type="GeneID" id="93641840"/>
<evidence type="ECO:0000256" key="4">
    <source>
        <dbReference type="ARBA" id="ARBA00022695"/>
    </source>
</evidence>
<evidence type="ECO:0000313" key="9">
    <source>
        <dbReference type="Proteomes" id="UP000031829"/>
    </source>
</evidence>
<reference evidence="8 9" key="1">
    <citation type="journal article" date="2015" name="Genome Announc.">
        <title>Complete genome sequences for 35 biothreat assay-relevant bacillus species.</title>
        <authorList>
            <person name="Johnson S.L."/>
            <person name="Daligault H.E."/>
            <person name="Davenport K.W."/>
            <person name="Jaissle J."/>
            <person name="Frey K.G."/>
            <person name="Ladner J.T."/>
            <person name="Broomall S.M."/>
            <person name="Bishop-Lilly K.A."/>
            <person name="Bruce D.C."/>
            <person name="Gibbons H.S."/>
            <person name="Coyne S.R."/>
            <person name="Lo C.C."/>
            <person name="Meincke L."/>
            <person name="Munk A.C."/>
            <person name="Koroleva G.I."/>
            <person name="Rosenzweig C.N."/>
            <person name="Palacios G.F."/>
            <person name="Redden C.L."/>
            <person name="Minogue T.D."/>
            <person name="Chain P.S."/>
        </authorList>
    </citation>
    <scope>NUCLEOTIDE SEQUENCE [LARGE SCALE GENOMIC DNA]</scope>
    <source>
        <strain evidence="9">ATCC 14581 / DSM 32 / JCM 2506 / NBRC 15308 / NCIMB 9376 / NCTC 10342 / NRRL B-14308 / VKM B-512</strain>
    </source>
</reference>
<organism evidence="8 9">
    <name type="scientific">Priestia megaterium (strain ATCC 14581 / DSM 32 / CCUG 1817 / JCM 2506 / NBRC 15308 / NCIMB 9376 / NCTC 10342 / NRRL B-14308 / VKM B-512 / Ford 19)</name>
    <name type="common">Bacillus megaterium</name>
    <dbReference type="NCBI Taxonomy" id="1348623"/>
    <lineage>
        <taxon>Bacteria</taxon>
        <taxon>Bacillati</taxon>
        <taxon>Bacillota</taxon>
        <taxon>Bacilli</taxon>
        <taxon>Bacillales</taxon>
        <taxon>Bacillaceae</taxon>
        <taxon>Priestia</taxon>
    </lineage>
</organism>
<dbReference type="HOGENOM" id="CLU_029499_1_2_9"/>
<dbReference type="SUPFAM" id="SSF53448">
    <property type="entry name" value="Nucleotide-diphospho-sugar transferases"/>
    <property type="match status" value="1"/>
</dbReference>
<dbReference type="Proteomes" id="UP000031829">
    <property type="component" value="Chromosome"/>
</dbReference>
<dbReference type="GO" id="GO:0006011">
    <property type="term" value="P:UDP-alpha-D-glucose metabolic process"/>
    <property type="evidence" value="ECO:0007669"/>
    <property type="project" value="InterPro"/>
</dbReference>
<accession>A0A0B6AL07</accession>
<dbReference type="InterPro" id="IPR005771">
    <property type="entry name" value="GalU_uridylyltTrfase_bac/arc"/>
</dbReference>
<dbReference type="CDD" id="cd02541">
    <property type="entry name" value="UGPase_prokaryotic"/>
    <property type="match status" value="1"/>
</dbReference>
<dbReference type="Gene3D" id="3.90.550.10">
    <property type="entry name" value="Spore Coat Polysaccharide Biosynthesis Protein SpsA, Chain A"/>
    <property type="match status" value="1"/>
</dbReference>
<dbReference type="Pfam" id="PF00483">
    <property type="entry name" value="NTP_transferase"/>
    <property type="match status" value="1"/>
</dbReference>
<keyword evidence="4 6" id="KW-0548">Nucleotidyltransferase</keyword>
<dbReference type="NCBIfam" id="TIGR01099">
    <property type="entry name" value="galU"/>
    <property type="match status" value="1"/>
</dbReference>
<comment type="catalytic activity">
    <reaction evidence="5 6">
        <text>alpha-D-glucose 1-phosphate + UTP + H(+) = UDP-alpha-D-glucose + diphosphate</text>
        <dbReference type="Rhea" id="RHEA:19889"/>
        <dbReference type="ChEBI" id="CHEBI:15378"/>
        <dbReference type="ChEBI" id="CHEBI:33019"/>
        <dbReference type="ChEBI" id="CHEBI:46398"/>
        <dbReference type="ChEBI" id="CHEBI:58601"/>
        <dbReference type="ChEBI" id="CHEBI:58885"/>
        <dbReference type="EC" id="2.7.7.9"/>
    </reaction>
</comment>
<evidence type="ECO:0000313" key="8">
    <source>
        <dbReference type="EMBL" id="AJI24206.1"/>
    </source>
</evidence>
<dbReference type="EMBL" id="CP009920">
    <property type="protein sequence ID" value="AJI24206.1"/>
    <property type="molecule type" value="Genomic_DNA"/>
</dbReference>
<gene>
    <name evidence="8" type="primary">galU</name>
    <name evidence="8" type="ORF">BG04_3792</name>
</gene>
<dbReference type="AlphaFoldDB" id="A0A0B6AL07"/>
<evidence type="ECO:0000259" key="7">
    <source>
        <dbReference type="Pfam" id="PF00483"/>
    </source>
</evidence>
<feature type="domain" description="Nucleotidyl transferase" evidence="7">
    <location>
        <begin position="6"/>
        <end position="261"/>
    </location>
</feature>
<keyword evidence="3 6" id="KW-0808">Transferase</keyword>
<dbReference type="InterPro" id="IPR005835">
    <property type="entry name" value="NTP_transferase_dom"/>
</dbReference>
<dbReference type="PANTHER" id="PTHR43197:SF1">
    <property type="entry name" value="UTP--GLUCOSE-1-PHOSPHATE URIDYLYLTRANSFERASE"/>
    <property type="match status" value="1"/>
</dbReference>
<evidence type="ECO:0000256" key="1">
    <source>
        <dbReference type="ARBA" id="ARBA00006890"/>
    </source>
</evidence>
<dbReference type="InterPro" id="IPR029044">
    <property type="entry name" value="Nucleotide-diphossugar_trans"/>
</dbReference>
<dbReference type="PANTHER" id="PTHR43197">
    <property type="entry name" value="UTP--GLUCOSE-1-PHOSPHATE URIDYLYLTRANSFERASE"/>
    <property type="match status" value="1"/>
</dbReference>
<evidence type="ECO:0000256" key="3">
    <source>
        <dbReference type="ARBA" id="ARBA00022679"/>
    </source>
</evidence>
<sequence length="302" mass="34034">MQTIKKAVIPAAGLGTRFLPVTKSIPKEMLPIVNKPVIQFIVEEALKSGIEDILIVTGNGKQAIENHFDHNIQLEHLLHQKGKTELLEEMEHISELANIHYVRQKEMKGLGHAIGCARQFIGNEPFAVLLGDDLTDPDQPCLKQLIDQYNQTGSSVIGVQRVEEESVHRYGIIDPKANENRLYEVNGFVEKPSLEEAPSNLGIIGRYVFTPDIFDYLETQEAGKGGEIQLTDAIQRMNIDRSIYAYEFEGERYDAGEKLDFIFTTLAFALKDEELKAPLLTKFKELISKEEQKEKIAVQIGK</sequence>
<protein>
    <recommendedName>
        <fullName evidence="2 6">UTP--glucose-1-phosphate uridylyltransferase</fullName>
        <ecNumber evidence="2 6">2.7.7.9</ecNumber>
    </recommendedName>
    <alternativeName>
        <fullName evidence="6">UDP-glucose pyrophosphorylase</fullName>
    </alternativeName>
</protein>
<evidence type="ECO:0000256" key="2">
    <source>
        <dbReference type="ARBA" id="ARBA00012415"/>
    </source>
</evidence>
<comment type="similarity">
    <text evidence="1 6">Belongs to the UDPGP type 2 family.</text>
</comment>
<proteinExistence type="inferred from homology"/>
<name>A0A0B6AL07_PRIM2</name>
<evidence type="ECO:0000256" key="6">
    <source>
        <dbReference type="RuleBase" id="RU361259"/>
    </source>
</evidence>